<keyword evidence="2" id="KW-1133">Transmembrane helix</keyword>
<keyword evidence="2" id="KW-0812">Transmembrane</keyword>
<dbReference type="Proteomes" id="UP001217089">
    <property type="component" value="Unassembled WGS sequence"/>
</dbReference>
<evidence type="ECO:0000256" key="1">
    <source>
        <dbReference type="SAM" id="MobiDB-lite"/>
    </source>
</evidence>
<feature type="region of interest" description="Disordered" evidence="1">
    <location>
        <begin position="75"/>
        <end position="94"/>
    </location>
</feature>
<reference evidence="4 5" key="1">
    <citation type="submission" date="2022-12" db="EMBL/GenBank/DDBJ databases">
        <title>Chromosome-level genome of Tegillarca granosa.</title>
        <authorList>
            <person name="Kim J."/>
        </authorList>
    </citation>
    <scope>NUCLEOTIDE SEQUENCE [LARGE SCALE GENOMIC DNA]</scope>
    <source>
        <strain evidence="4">Teg-2019</strain>
        <tissue evidence="4">Adductor muscle</tissue>
    </source>
</reference>
<sequence length="344" mass="37977">MGFLRVATFVVFLTGKIYCSFPPENFRFNCMYDICTFPNQYCDLQDQRCHYCNDDVCRSDKVPEQCQYRCKGLQTTSPTTENSPKSEGQSSSSCPELILSPNDVLGIILVVALVAIAALIIAVATIIYFVCCKNNRSVKTFTKRPTRSMSNMEAGIPLLQNSETQVVAMVIGNEQKDGTKPQTPRENMEARSGHNNNILQGQSSKNGNESPTTKKVYHPASSDSGSEGRHSNINDVDILNFEEPGSSGAESESEPITVQNQHDNNKGRHNNVNDNNLLDPNLEKNDLFKVNNPITTPTDAGKVHKIQNSDILRENIDVDSGVNDLSRSNDSLTNLKQQVALVVT</sequence>
<accession>A0ABQ9FQI2</accession>
<evidence type="ECO:0000313" key="5">
    <source>
        <dbReference type="Proteomes" id="UP001217089"/>
    </source>
</evidence>
<evidence type="ECO:0000313" key="4">
    <source>
        <dbReference type="EMBL" id="KAJ8317968.1"/>
    </source>
</evidence>
<feature type="signal peptide" evidence="3">
    <location>
        <begin position="1"/>
        <end position="19"/>
    </location>
</feature>
<comment type="caution">
    <text evidence="4">The sequence shown here is derived from an EMBL/GenBank/DDBJ whole genome shotgun (WGS) entry which is preliminary data.</text>
</comment>
<proteinExistence type="predicted"/>
<feature type="transmembrane region" description="Helical" evidence="2">
    <location>
        <begin position="105"/>
        <end position="131"/>
    </location>
</feature>
<feature type="compositionally biased region" description="Polar residues" evidence="1">
    <location>
        <begin position="193"/>
        <end position="213"/>
    </location>
</feature>
<gene>
    <name evidence="4" type="ORF">KUTeg_003059</name>
</gene>
<name>A0ABQ9FQI2_TEGGR</name>
<feature type="region of interest" description="Disordered" evidence="1">
    <location>
        <begin position="173"/>
        <end position="277"/>
    </location>
</feature>
<keyword evidence="2" id="KW-0472">Membrane</keyword>
<protein>
    <submittedName>
        <fullName evidence="4">Uncharacterized protein</fullName>
    </submittedName>
</protein>
<organism evidence="4 5">
    <name type="scientific">Tegillarca granosa</name>
    <name type="common">Malaysian cockle</name>
    <name type="synonym">Anadara granosa</name>
    <dbReference type="NCBI Taxonomy" id="220873"/>
    <lineage>
        <taxon>Eukaryota</taxon>
        <taxon>Metazoa</taxon>
        <taxon>Spiralia</taxon>
        <taxon>Lophotrochozoa</taxon>
        <taxon>Mollusca</taxon>
        <taxon>Bivalvia</taxon>
        <taxon>Autobranchia</taxon>
        <taxon>Pteriomorphia</taxon>
        <taxon>Arcoida</taxon>
        <taxon>Arcoidea</taxon>
        <taxon>Arcidae</taxon>
        <taxon>Tegillarca</taxon>
    </lineage>
</organism>
<keyword evidence="3" id="KW-0732">Signal</keyword>
<keyword evidence="5" id="KW-1185">Reference proteome</keyword>
<feature type="chain" id="PRO_5045240483" evidence="3">
    <location>
        <begin position="20"/>
        <end position="344"/>
    </location>
</feature>
<evidence type="ECO:0000256" key="3">
    <source>
        <dbReference type="SAM" id="SignalP"/>
    </source>
</evidence>
<evidence type="ECO:0000256" key="2">
    <source>
        <dbReference type="SAM" id="Phobius"/>
    </source>
</evidence>
<dbReference type="EMBL" id="JARBDR010000214">
    <property type="protein sequence ID" value="KAJ8317968.1"/>
    <property type="molecule type" value="Genomic_DNA"/>
</dbReference>